<feature type="transmembrane region" description="Helical" evidence="1">
    <location>
        <begin position="16"/>
        <end position="38"/>
    </location>
</feature>
<feature type="transmembrane region" description="Helical" evidence="1">
    <location>
        <begin position="50"/>
        <end position="69"/>
    </location>
</feature>
<keyword evidence="1" id="KW-1133">Transmembrane helix</keyword>
<keyword evidence="1" id="KW-0472">Membrane</keyword>
<dbReference type="RefSeq" id="WP_256552504.1">
    <property type="nucleotide sequence ID" value="NZ_CP101751.1"/>
</dbReference>
<evidence type="ECO:0000313" key="2">
    <source>
        <dbReference type="EMBL" id="UUC46851.1"/>
    </source>
</evidence>
<evidence type="ECO:0000313" key="3">
    <source>
        <dbReference type="Proteomes" id="UP001059844"/>
    </source>
</evidence>
<sequence>MNIFQKFRQKSPKQRFLFVLGLVFLSLYIFMAATLIIWKSMPVELPYRNRVILAVILVVYAAFRFVRLLKQDDN</sequence>
<reference evidence="2" key="1">
    <citation type="submission" date="2022-07" db="EMBL/GenBank/DDBJ databases">
        <title>Isolation, identification, and degradation of a PFOSA degrading strain from sewage treatment plant.</title>
        <authorList>
            <person name="Zhang L."/>
            <person name="Huo Y."/>
        </authorList>
    </citation>
    <scope>NUCLEOTIDE SEQUENCE</scope>
    <source>
        <strain evidence="2">C1</strain>
    </source>
</reference>
<keyword evidence="1" id="KW-0812">Transmembrane</keyword>
<proteinExistence type="predicted"/>
<protein>
    <submittedName>
        <fullName evidence="2">Uncharacterized protein</fullName>
    </submittedName>
</protein>
<keyword evidence="3" id="KW-1185">Reference proteome</keyword>
<evidence type="ECO:0000256" key="1">
    <source>
        <dbReference type="SAM" id="Phobius"/>
    </source>
</evidence>
<dbReference type="EMBL" id="CP101751">
    <property type="protein sequence ID" value="UUC46851.1"/>
    <property type="molecule type" value="Genomic_DNA"/>
</dbReference>
<dbReference type="Proteomes" id="UP001059844">
    <property type="component" value="Chromosome"/>
</dbReference>
<gene>
    <name evidence="2" type="ORF">NOX80_06520</name>
</gene>
<accession>A0ABY5IZC6</accession>
<name>A0ABY5IZC6_9FLAO</name>
<organism evidence="2 3">
    <name type="scientific">Flavobacterium cerinum</name>
    <dbReference type="NCBI Taxonomy" id="2502784"/>
    <lineage>
        <taxon>Bacteria</taxon>
        <taxon>Pseudomonadati</taxon>
        <taxon>Bacteroidota</taxon>
        <taxon>Flavobacteriia</taxon>
        <taxon>Flavobacteriales</taxon>
        <taxon>Flavobacteriaceae</taxon>
        <taxon>Flavobacterium</taxon>
    </lineage>
</organism>